<dbReference type="KEGG" id="lar:lam_161"/>
<evidence type="ECO:0000256" key="4">
    <source>
        <dbReference type="ARBA" id="ARBA00022741"/>
    </source>
</evidence>
<evidence type="ECO:0000256" key="5">
    <source>
        <dbReference type="ARBA" id="ARBA00022777"/>
    </source>
</evidence>
<evidence type="ECO:0000259" key="10">
    <source>
        <dbReference type="Pfam" id="PF01636"/>
    </source>
</evidence>
<feature type="domain" description="Aminoglycoside phosphotransferase" evidence="10">
    <location>
        <begin position="27"/>
        <end position="253"/>
    </location>
</feature>
<dbReference type="Proteomes" id="UP000017862">
    <property type="component" value="Chromosome"/>
</dbReference>
<evidence type="ECO:0000256" key="3">
    <source>
        <dbReference type="ARBA" id="ARBA00022697"/>
    </source>
</evidence>
<keyword evidence="6 8" id="KW-0067">ATP-binding</keyword>
<dbReference type="RefSeq" id="WP_007556759.1">
    <property type="nucleotide sequence ID" value="NC_022793.1"/>
</dbReference>
<comment type="similarity">
    <text evidence="7 8">Belongs to the pseudomonas-type ThrB family.</text>
</comment>
<evidence type="ECO:0000313" key="11">
    <source>
        <dbReference type="EMBL" id="AHA27535.1"/>
    </source>
</evidence>
<dbReference type="NCBIfam" id="NF003558">
    <property type="entry name" value="PRK05231.1"/>
    <property type="match status" value="1"/>
</dbReference>
<dbReference type="PATRIC" id="fig|1261131.3.peg.150"/>
<dbReference type="GO" id="GO:0005524">
    <property type="term" value="F:ATP binding"/>
    <property type="evidence" value="ECO:0007669"/>
    <property type="project" value="UniProtKB-KW"/>
</dbReference>
<dbReference type="HOGENOM" id="CLU_053300_0_0_5"/>
<dbReference type="InterPro" id="IPR011009">
    <property type="entry name" value="Kinase-like_dom_sf"/>
</dbReference>
<dbReference type="GO" id="GO:0004413">
    <property type="term" value="F:homoserine kinase activity"/>
    <property type="evidence" value="ECO:0007669"/>
    <property type="project" value="UniProtKB-UniRule"/>
</dbReference>
<dbReference type="EC" id="2.7.1.39" evidence="8 9"/>
<keyword evidence="4 8" id="KW-0547">Nucleotide-binding</keyword>
<comment type="pathway">
    <text evidence="8">Amino-acid biosynthesis; L-threonine biosynthesis; L-threonine from L-aspartate: step 4/5.</text>
</comment>
<dbReference type="CDD" id="cd05153">
    <property type="entry name" value="HomoserineK_II"/>
    <property type="match status" value="1"/>
</dbReference>
<evidence type="ECO:0000256" key="6">
    <source>
        <dbReference type="ARBA" id="ARBA00022840"/>
    </source>
</evidence>
<dbReference type="PANTHER" id="PTHR21064">
    <property type="entry name" value="AMINOGLYCOSIDE PHOSPHOTRANSFERASE DOMAIN-CONTAINING PROTEIN-RELATED"/>
    <property type="match status" value="1"/>
</dbReference>
<dbReference type="EMBL" id="CP006604">
    <property type="protein sequence ID" value="AHA27535.1"/>
    <property type="molecule type" value="Genomic_DNA"/>
</dbReference>
<evidence type="ECO:0000256" key="2">
    <source>
        <dbReference type="ARBA" id="ARBA00022679"/>
    </source>
</evidence>
<comment type="catalytic activity">
    <reaction evidence="8">
        <text>L-homoserine + ATP = O-phospho-L-homoserine + ADP + H(+)</text>
        <dbReference type="Rhea" id="RHEA:13985"/>
        <dbReference type="ChEBI" id="CHEBI:15378"/>
        <dbReference type="ChEBI" id="CHEBI:30616"/>
        <dbReference type="ChEBI" id="CHEBI:57476"/>
        <dbReference type="ChEBI" id="CHEBI:57590"/>
        <dbReference type="ChEBI" id="CHEBI:456216"/>
        <dbReference type="EC" id="2.7.1.39"/>
    </reaction>
</comment>
<dbReference type="HAMAP" id="MF_00301">
    <property type="entry name" value="Homoser_kinase_2"/>
    <property type="match status" value="1"/>
</dbReference>
<dbReference type="PANTHER" id="PTHR21064:SF6">
    <property type="entry name" value="AMINOGLYCOSIDE PHOSPHOTRANSFERASE DOMAIN-CONTAINING PROTEIN"/>
    <property type="match status" value="1"/>
</dbReference>
<keyword evidence="12" id="KW-1185">Reference proteome</keyword>
<dbReference type="Gene3D" id="3.90.1200.10">
    <property type="match status" value="1"/>
</dbReference>
<dbReference type="InterPro" id="IPR005280">
    <property type="entry name" value="Homoserine_kinase_II"/>
</dbReference>
<evidence type="ECO:0000256" key="1">
    <source>
        <dbReference type="ARBA" id="ARBA00022605"/>
    </source>
</evidence>
<keyword evidence="1 8" id="KW-0028">Amino-acid biosynthesis</keyword>
<dbReference type="GO" id="GO:0009088">
    <property type="term" value="P:threonine biosynthetic process"/>
    <property type="evidence" value="ECO:0007669"/>
    <property type="project" value="UniProtKB-UniRule"/>
</dbReference>
<dbReference type="InterPro" id="IPR002575">
    <property type="entry name" value="Aminoglycoside_PTrfase"/>
</dbReference>
<keyword evidence="5 8" id="KW-0418">Kinase</keyword>
<evidence type="ECO:0000313" key="12">
    <source>
        <dbReference type="Proteomes" id="UP000017862"/>
    </source>
</evidence>
<sequence>MAIYTNPDLQELKSFIEEYKIGKLNSVEPIIDGIENSNFTINTSTGKFILTIYEKRLNENDLPFFIGLLNHSIENGLKCPKPIPRNDGKIYGILSGRPANIFSYIKGKSLNEINNNHCKEVGKILAIMHQKTKNFKAHRKNDLSLPEWKILWKKCLIYDIDDHLKKEIDYELDFLKNFWPKNLPTGIIHADLFPDNVLFCKNHIAGLIDFYFACNDFLMYDFAVCFNAWCFNKDNAYDQSKGKAIFEGYNEIRKISKDELLSLPILLRGSAMRFFLTRFYDAHNIQCSDFVIIKDPAEYIHKIKFHKNILSISQYGF</sequence>
<evidence type="ECO:0000256" key="7">
    <source>
        <dbReference type="ARBA" id="ARBA00038240"/>
    </source>
</evidence>
<dbReference type="Gene3D" id="3.30.200.20">
    <property type="entry name" value="Phosphorylase Kinase, domain 1"/>
    <property type="match status" value="1"/>
</dbReference>
<reference evidence="11 12" key="1">
    <citation type="journal article" date="2014" name="Mol. Plant Microbe Interact.">
        <title>The complete genome sequence of Candidatus Liberibacter americanus, associated with citrus Huanglongbing.</title>
        <authorList>
            <person name="Wulff N.A."/>
            <person name="Zhang S."/>
            <person name="Setubal J.C."/>
            <person name="Almeida N.F."/>
            <person name="Martins E.C."/>
            <person name="Harakava R."/>
            <person name="Kumar D."/>
            <person name="Rangel L.T."/>
            <person name="Foissac X."/>
            <person name="Bove J."/>
            <person name="Gabriel D.W."/>
        </authorList>
    </citation>
    <scope>NUCLEOTIDE SEQUENCE [LARGE SCALE GENOMIC DNA]</scope>
    <source>
        <strain evidence="11 12">Sao Paulo</strain>
    </source>
</reference>
<organism evidence="11 12">
    <name type="scientific">Candidatus Liberibacter americanus str. Sao Paulo</name>
    <dbReference type="NCBI Taxonomy" id="1261131"/>
    <lineage>
        <taxon>Bacteria</taxon>
        <taxon>Pseudomonadati</taxon>
        <taxon>Pseudomonadota</taxon>
        <taxon>Alphaproteobacteria</taxon>
        <taxon>Hyphomicrobiales</taxon>
        <taxon>Rhizobiaceae</taxon>
        <taxon>Liberibacter</taxon>
    </lineage>
</organism>
<proteinExistence type="inferred from homology"/>
<evidence type="ECO:0000256" key="8">
    <source>
        <dbReference type="HAMAP-Rule" id="MF_00301"/>
    </source>
</evidence>
<dbReference type="InterPro" id="IPR050249">
    <property type="entry name" value="Pseudomonas-type_ThrB"/>
</dbReference>
<evidence type="ECO:0000256" key="9">
    <source>
        <dbReference type="NCBIfam" id="TIGR00938"/>
    </source>
</evidence>
<dbReference type="Pfam" id="PF01636">
    <property type="entry name" value="APH"/>
    <property type="match status" value="1"/>
</dbReference>
<name>U6B3L9_9HYPH</name>
<dbReference type="SUPFAM" id="SSF56112">
    <property type="entry name" value="Protein kinase-like (PK-like)"/>
    <property type="match status" value="1"/>
</dbReference>
<dbReference type="eggNOG" id="COG2334">
    <property type="taxonomic scope" value="Bacteria"/>
</dbReference>
<keyword evidence="3 8" id="KW-0791">Threonine biosynthesis</keyword>
<dbReference type="AlphaFoldDB" id="U6B3L9"/>
<gene>
    <name evidence="8" type="primary">thrB</name>
    <name evidence="11" type="ORF">lam_161</name>
</gene>
<accession>U6B3L9</accession>
<dbReference type="STRING" id="1261131.lam_161"/>
<keyword evidence="2 8" id="KW-0808">Transferase</keyword>
<dbReference type="UniPathway" id="UPA00050">
    <property type="reaction ID" value="UER00064"/>
</dbReference>
<protein>
    <recommendedName>
        <fullName evidence="8 9">Homoserine kinase</fullName>
        <shortName evidence="8">HK</shortName>
        <shortName evidence="8">HSK</shortName>
        <ecNumber evidence="8 9">2.7.1.39</ecNumber>
    </recommendedName>
</protein>
<dbReference type="NCBIfam" id="TIGR00938">
    <property type="entry name" value="thrB_alt"/>
    <property type="match status" value="1"/>
</dbReference>